<evidence type="ECO:0000256" key="10">
    <source>
        <dbReference type="RuleBase" id="RU363013"/>
    </source>
</evidence>
<feature type="binding site" evidence="9">
    <location>
        <begin position="233"/>
        <end position="234"/>
    </location>
    <ligand>
        <name>substrate</name>
    </ligand>
</feature>
<accession>A0A1M4PK88</accession>
<feature type="binding site" evidence="9">
    <location>
        <begin position="9"/>
        <end position="11"/>
    </location>
    <ligand>
        <name>substrate</name>
    </ligand>
</feature>
<dbReference type="HAMAP" id="MF_00147_B">
    <property type="entry name" value="TIM_B"/>
    <property type="match status" value="1"/>
</dbReference>
<protein>
    <recommendedName>
        <fullName evidence="4 9">Triosephosphate isomerase</fullName>
        <shortName evidence="9">TIM</shortName>
        <shortName evidence="9">TPI</shortName>
        <ecNumber evidence="3 9">5.3.1.1</ecNumber>
    </recommendedName>
    <alternativeName>
        <fullName evidence="9">Triose-phosphate isomerase</fullName>
    </alternativeName>
</protein>
<dbReference type="EMBL" id="LT669839">
    <property type="protein sequence ID" value="SHD75886.1"/>
    <property type="molecule type" value="Genomic_DNA"/>
</dbReference>
<evidence type="ECO:0000256" key="4">
    <source>
        <dbReference type="ARBA" id="ARBA00019397"/>
    </source>
</evidence>
<comment type="pathway">
    <text evidence="9 10">Carbohydrate biosynthesis; gluconeogenesis.</text>
</comment>
<dbReference type="PANTHER" id="PTHR21139">
    <property type="entry name" value="TRIOSEPHOSPHATE ISOMERASE"/>
    <property type="match status" value="1"/>
</dbReference>
<dbReference type="UniPathway" id="UPA00109">
    <property type="reaction ID" value="UER00189"/>
</dbReference>
<keyword evidence="12" id="KW-1185">Reference proteome</keyword>
<dbReference type="NCBIfam" id="TIGR00419">
    <property type="entry name" value="tim"/>
    <property type="match status" value="1"/>
</dbReference>
<comment type="function">
    <text evidence="9">Involved in the gluconeogenesis. Catalyzes stereospecifically the conversion of dihydroxyacetone phosphate (DHAP) to D-glyceraldehyde-3-phosphate (G3P).</text>
</comment>
<feature type="active site" description="Proton acceptor" evidence="9">
    <location>
        <position position="166"/>
    </location>
</feature>
<keyword evidence="7 9" id="KW-0324">Glycolysis</keyword>
<dbReference type="InterPro" id="IPR035990">
    <property type="entry name" value="TIM_sf"/>
</dbReference>
<gene>
    <name evidence="9 11" type="primary">tpiA</name>
    <name evidence="11" type="ORF">CUESP1_0500</name>
</gene>
<dbReference type="GO" id="GO:0019563">
    <property type="term" value="P:glycerol catabolic process"/>
    <property type="evidence" value="ECO:0007669"/>
    <property type="project" value="TreeGrafter"/>
</dbReference>
<feature type="active site" description="Electrophile" evidence="9">
    <location>
        <position position="94"/>
    </location>
</feature>
<feature type="binding site" evidence="9">
    <location>
        <position position="212"/>
    </location>
    <ligand>
        <name>substrate</name>
    </ligand>
</feature>
<evidence type="ECO:0000256" key="9">
    <source>
        <dbReference type="HAMAP-Rule" id="MF_00147"/>
    </source>
</evidence>
<evidence type="ECO:0000256" key="2">
    <source>
        <dbReference type="ARBA" id="ARBA00007422"/>
    </source>
</evidence>
<evidence type="ECO:0000256" key="6">
    <source>
        <dbReference type="ARBA" id="ARBA00022490"/>
    </source>
</evidence>
<dbReference type="GO" id="GO:0006094">
    <property type="term" value="P:gluconeogenesis"/>
    <property type="evidence" value="ECO:0007669"/>
    <property type="project" value="UniProtKB-UniRule"/>
</dbReference>
<dbReference type="InterPro" id="IPR022896">
    <property type="entry name" value="TrioseP_Isoase_bac/euk"/>
</dbReference>
<dbReference type="AlphaFoldDB" id="A0A1M4PK88"/>
<dbReference type="SUPFAM" id="SSF51351">
    <property type="entry name" value="Triosephosphate isomerase (TIM)"/>
    <property type="match status" value="1"/>
</dbReference>
<dbReference type="UniPathway" id="UPA00138"/>
<dbReference type="GO" id="GO:0006096">
    <property type="term" value="P:glycolytic process"/>
    <property type="evidence" value="ECO:0007669"/>
    <property type="project" value="UniProtKB-UniRule"/>
</dbReference>
<dbReference type="PANTHER" id="PTHR21139:SF42">
    <property type="entry name" value="TRIOSEPHOSPHATE ISOMERASE"/>
    <property type="match status" value="1"/>
</dbReference>
<dbReference type="OrthoDB" id="9809429at2"/>
<keyword evidence="6 9" id="KW-0963">Cytoplasm</keyword>
<dbReference type="FunFam" id="3.20.20.70:FF:000016">
    <property type="entry name" value="Triosephosphate isomerase"/>
    <property type="match status" value="1"/>
</dbReference>
<evidence type="ECO:0000256" key="8">
    <source>
        <dbReference type="ARBA" id="ARBA00023235"/>
    </source>
</evidence>
<dbReference type="PROSITE" id="PS00171">
    <property type="entry name" value="TIM_1"/>
    <property type="match status" value="1"/>
</dbReference>
<evidence type="ECO:0000256" key="7">
    <source>
        <dbReference type="ARBA" id="ARBA00023152"/>
    </source>
</evidence>
<evidence type="ECO:0000256" key="5">
    <source>
        <dbReference type="ARBA" id="ARBA00022432"/>
    </source>
</evidence>
<evidence type="ECO:0000313" key="11">
    <source>
        <dbReference type="EMBL" id="SHD75886.1"/>
    </source>
</evidence>
<dbReference type="PROSITE" id="PS51440">
    <property type="entry name" value="TIM_2"/>
    <property type="match status" value="1"/>
</dbReference>
<dbReference type="RefSeq" id="WP_025640381.1">
    <property type="nucleotide sequence ID" value="NZ_LT669839.1"/>
</dbReference>
<dbReference type="InterPro" id="IPR013785">
    <property type="entry name" value="Aldolase_TIM"/>
</dbReference>
<dbReference type="GO" id="GO:0005829">
    <property type="term" value="C:cytosol"/>
    <property type="evidence" value="ECO:0007669"/>
    <property type="project" value="TreeGrafter"/>
</dbReference>
<comment type="pathway">
    <text evidence="1 9 10">Carbohydrate degradation; glycolysis; D-glyceraldehyde 3-phosphate from glycerone phosphate: step 1/1.</text>
</comment>
<comment type="catalytic activity">
    <reaction evidence="9 10">
        <text>D-glyceraldehyde 3-phosphate = dihydroxyacetone phosphate</text>
        <dbReference type="Rhea" id="RHEA:18585"/>
        <dbReference type="ChEBI" id="CHEBI:57642"/>
        <dbReference type="ChEBI" id="CHEBI:59776"/>
        <dbReference type="EC" id="5.3.1.1"/>
    </reaction>
</comment>
<dbReference type="Gene3D" id="3.20.20.70">
    <property type="entry name" value="Aldolase class I"/>
    <property type="match status" value="1"/>
</dbReference>
<name>A0A1M4PK88_9FIRM</name>
<dbReference type="GO" id="GO:0046166">
    <property type="term" value="P:glyceraldehyde-3-phosphate biosynthetic process"/>
    <property type="evidence" value="ECO:0007669"/>
    <property type="project" value="TreeGrafter"/>
</dbReference>
<reference evidence="11 12" key="1">
    <citation type="submission" date="2016-11" db="EMBL/GenBank/DDBJ databases">
        <authorList>
            <person name="Manzoor S."/>
        </authorList>
    </citation>
    <scope>NUCLEOTIDE SEQUENCE [LARGE SCALE GENOMIC DNA]</scope>
    <source>
        <strain evidence="11">Clostridium ultunense strain Esp</strain>
    </source>
</reference>
<dbReference type="Pfam" id="PF00121">
    <property type="entry name" value="TIM"/>
    <property type="match status" value="1"/>
</dbReference>
<dbReference type="Proteomes" id="UP000245423">
    <property type="component" value="Chromosome 1"/>
</dbReference>
<comment type="similarity">
    <text evidence="2 9 10">Belongs to the triosephosphate isomerase family.</text>
</comment>
<dbReference type="InterPro" id="IPR020861">
    <property type="entry name" value="Triosephosphate_isomerase_AS"/>
</dbReference>
<feature type="binding site" evidence="9">
    <location>
        <position position="172"/>
    </location>
    <ligand>
        <name>substrate</name>
    </ligand>
</feature>
<dbReference type="GO" id="GO:0004807">
    <property type="term" value="F:triose-phosphate isomerase activity"/>
    <property type="evidence" value="ECO:0007669"/>
    <property type="project" value="UniProtKB-UniRule"/>
</dbReference>
<evidence type="ECO:0000256" key="3">
    <source>
        <dbReference type="ARBA" id="ARBA00011940"/>
    </source>
</evidence>
<evidence type="ECO:0000256" key="1">
    <source>
        <dbReference type="ARBA" id="ARBA00004680"/>
    </source>
</evidence>
<dbReference type="EC" id="5.3.1.1" evidence="3 9"/>
<organism evidence="11 12">
    <name type="scientific">[Clostridium] ultunense Esp</name>
    <dbReference type="NCBI Taxonomy" id="1288971"/>
    <lineage>
        <taxon>Bacteria</taxon>
        <taxon>Bacillati</taxon>
        <taxon>Bacillota</taxon>
        <taxon>Tissierellia</taxon>
        <taxon>Tissierellales</taxon>
        <taxon>Tepidimicrobiaceae</taxon>
        <taxon>Schnuerera</taxon>
    </lineage>
</organism>
<comment type="subcellular location">
    <subcellularLocation>
        <location evidence="9 10">Cytoplasm</location>
    </subcellularLocation>
</comment>
<keyword evidence="8 9" id="KW-0413">Isomerase</keyword>
<comment type="subunit">
    <text evidence="9 10">Homodimer.</text>
</comment>
<sequence>MRIPIIAGNWKMNNTISESLALVDGIKSNKLDEEVEKVVAVPFTSLSEVKKALEGTDIKLAAQNMHWEDSGAYTGEVSPLMLKEIGTDYCIIGHSERRQYFNEIDESVNKKIKSALKHGIKPIVCVGETLEERESGKEEIVVKEQVLKALEGVDKEDIKNIVIAYEPIWAIGTGKTASSDDANHMCGFIRKTIGDKYDENTKESVRIQYGGSVKPSTIKELMSKEEIDGALVGGASLVAGDFVKLVNY</sequence>
<proteinExistence type="inferred from homology"/>
<dbReference type="CDD" id="cd00311">
    <property type="entry name" value="TIM"/>
    <property type="match status" value="1"/>
</dbReference>
<evidence type="ECO:0000313" key="12">
    <source>
        <dbReference type="Proteomes" id="UP000245423"/>
    </source>
</evidence>
<dbReference type="InterPro" id="IPR000652">
    <property type="entry name" value="Triosephosphate_isomerase"/>
</dbReference>
<keyword evidence="5 9" id="KW-0312">Gluconeogenesis</keyword>